<name>A0A6J8C5Q6_MYTCO</name>
<dbReference type="EMBL" id="CACVKT020004442">
    <property type="protein sequence ID" value="CAC5390037.1"/>
    <property type="molecule type" value="Genomic_DNA"/>
</dbReference>
<proteinExistence type="predicted"/>
<evidence type="ECO:0000313" key="2">
    <source>
        <dbReference type="Proteomes" id="UP000507470"/>
    </source>
</evidence>
<gene>
    <name evidence="1" type="ORF">MCOR_25162</name>
</gene>
<keyword evidence="2" id="KW-1185">Reference proteome</keyword>
<reference evidence="1 2" key="1">
    <citation type="submission" date="2020-06" db="EMBL/GenBank/DDBJ databases">
        <authorList>
            <person name="Li R."/>
            <person name="Bekaert M."/>
        </authorList>
    </citation>
    <scope>NUCLEOTIDE SEQUENCE [LARGE SCALE GENOMIC DNA]</scope>
    <source>
        <strain evidence="2">wild</strain>
    </source>
</reference>
<protein>
    <submittedName>
        <fullName evidence="1">Uncharacterized protein</fullName>
    </submittedName>
</protein>
<accession>A0A6J8C5Q6</accession>
<dbReference type="AlphaFoldDB" id="A0A6J8C5Q6"/>
<sequence length="173" mass="19866">MQNPIEKFEDNPNDFYFPATQVNKKHFQILHTVPTEKPISFIVPKHEMFSAWMIDSHVTEIDCSMEEAKFKLVETLDEKPTTVCTDVISNLLIFIFIHKKALKQLQTTTSKLTRRSSYNFVTGINYGDLKLYCISKAVTTDDIISCLFGTFSLYVVQWQSSGNKIASRKLSLI</sequence>
<organism evidence="1 2">
    <name type="scientific">Mytilus coruscus</name>
    <name type="common">Sea mussel</name>
    <dbReference type="NCBI Taxonomy" id="42192"/>
    <lineage>
        <taxon>Eukaryota</taxon>
        <taxon>Metazoa</taxon>
        <taxon>Spiralia</taxon>
        <taxon>Lophotrochozoa</taxon>
        <taxon>Mollusca</taxon>
        <taxon>Bivalvia</taxon>
        <taxon>Autobranchia</taxon>
        <taxon>Pteriomorphia</taxon>
        <taxon>Mytilida</taxon>
        <taxon>Mytiloidea</taxon>
        <taxon>Mytilidae</taxon>
        <taxon>Mytilinae</taxon>
        <taxon>Mytilus</taxon>
    </lineage>
</organism>
<dbReference type="Proteomes" id="UP000507470">
    <property type="component" value="Unassembled WGS sequence"/>
</dbReference>
<evidence type="ECO:0000313" key="1">
    <source>
        <dbReference type="EMBL" id="CAC5390037.1"/>
    </source>
</evidence>